<feature type="compositionally biased region" description="Low complexity" evidence="1">
    <location>
        <begin position="53"/>
        <end position="72"/>
    </location>
</feature>
<dbReference type="EMBL" id="AZIL01002827">
    <property type="protein sequence ID" value="EWM20756.1"/>
    <property type="molecule type" value="Genomic_DNA"/>
</dbReference>
<evidence type="ECO:0000313" key="3">
    <source>
        <dbReference type="Proteomes" id="UP000019335"/>
    </source>
</evidence>
<dbReference type="Proteomes" id="UP000019335">
    <property type="component" value="Unassembled WGS sequence"/>
</dbReference>
<organism evidence="2 3">
    <name type="scientific">Nannochloropsis gaditana</name>
    <dbReference type="NCBI Taxonomy" id="72520"/>
    <lineage>
        <taxon>Eukaryota</taxon>
        <taxon>Sar</taxon>
        <taxon>Stramenopiles</taxon>
        <taxon>Ochrophyta</taxon>
        <taxon>Eustigmatophyceae</taxon>
        <taxon>Eustigmatales</taxon>
        <taxon>Monodopsidaceae</taxon>
        <taxon>Nannochloropsis</taxon>
    </lineage>
</organism>
<name>W7TK30_9STRA</name>
<sequence length="88" mass="10081">MRNGEDGGGHDRRGGDGMNAGPSAAPHEGSRMDNMGLYHPQNQQQQQRHHEQQQQQHYQQQHQQYHQQYYPPAGYPYYPPPPKPHPGG</sequence>
<gene>
    <name evidence="2" type="ORF">Naga_100622g1</name>
</gene>
<comment type="caution">
    <text evidence="2">The sequence shown here is derived from an EMBL/GenBank/DDBJ whole genome shotgun (WGS) entry which is preliminary data.</text>
</comment>
<feature type="compositionally biased region" description="Basic and acidic residues" evidence="1">
    <location>
        <begin position="1"/>
        <end position="15"/>
    </location>
</feature>
<keyword evidence="3" id="KW-1185">Reference proteome</keyword>
<evidence type="ECO:0000313" key="2">
    <source>
        <dbReference type="EMBL" id="EWM20756.1"/>
    </source>
</evidence>
<dbReference type="AlphaFoldDB" id="W7TK30"/>
<proteinExistence type="predicted"/>
<evidence type="ECO:0000256" key="1">
    <source>
        <dbReference type="SAM" id="MobiDB-lite"/>
    </source>
</evidence>
<feature type="region of interest" description="Disordered" evidence="1">
    <location>
        <begin position="1"/>
        <end position="88"/>
    </location>
</feature>
<accession>W7TK30</accession>
<protein>
    <submittedName>
        <fullName evidence="2">Uncharacterized protein</fullName>
    </submittedName>
</protein>
<reference evidence="2 3" key="1">
    <citation type="journal article" date="2014" name="Mol. Plant">
        <title>Chromosome Scale Genome Assembly and Transcriptome Profiling of Nannochloropsis gaditana in Nitrogen Depletion.</title>
        <authorList>
            <person name="Corteggiani Carpinelli E."/>
            <person name="Telatin A."/>
            <person name="Vitulo N."/>
            <person name="Forcato C."/>
            <person name="D'Angelo M."/>
            <person name="Schiavon R."/>
            <person name="Vezzi A."/>
            <person name="Giacometti G.M."/>
            <person name="Morosinotto T."/>
            <person name="Valle G."/>
        </authorList>
    </citation>
    <scope>NUCLEOTIDE SEQUENCE [LARGE SCALE GENOMIC DNA]</scope>
    <source>
        <strain evidence="2 3">B-31</strain>
    </source>
</reference>
<feature type="compositionally biased region" description="Pro residues" evidence="1">
    <location>
        <begin position="73"/>
        <end position="88"/>
    </location>
</feature>